<proteinExistence type="inferred from homology"/>
<dbReference type="EMBL" id="AE015929">
    <property type="protein sequence ID" value="AAO03920.1"/>
    <property type="molecule type" value="Genomic_DNA"/>
</dbReference>
<dbReference type="OrthoDB" id="3265338at2"/>
<evidence type="ECO:0000256" key="4">
    <source>
        <dbReference type="ARBA" id="ARBA00023033"/>
    </source>
</evidence>
<evidence type="ECO:0000259" key="7">
    <source>
        <dbReference type="Pfam" id="PF00296"/>
    </source>
</evidence>
<evidence type="ECO:0000256" key="3">
    <source>
        <dbReference type="ARBA" id="ARBA00023002"/>
    </source>
</evidence>
<keyword evidence="2 6" id="KW-0288">FMN</keyword>
<feature type="binding site" evidence="6">
    <location>
        <position position="96"/>
    </location>
    <ligand>
        <name>FMN</name>
        <dbReference type="ChEBI" id="CHEBI:58210"/>
    </ligand>
</feature>
<dbReference type="Proteomes" id="UP000001411">
    <property type="component" value="Chromosome"/>
</dbReference>
<dbReference type="HOGENOM" id="CLU_022256_1_2_9"/>
<dbReference type="PANTHER" id="PTHR30011">
    <property type="entry name" value="ALKANESULFONATE MONOOXYGENASE-RELATED"/>
    <property type="match status" value="1"/>
</dbReference>
<dbReference type="SUPFAM" id="SSF51679">
    <property type="entry name" value="Bacterial luciferase-like"/>
    <property type="match status" value="1"/>
</dbReference>
<dbReference type="eggNOG" id="COG2141">
    <property type="taxonomic scope" value="Bacteria"/>
</dbReference>
<dbReference type="NCBIfam" id="TIGR03860">
    <property type="entry name" value="FMN_nitrolo"/>
    <property type="match status" value="1"/>
</dbReference>
<feature type="binding site" evidence="6">
    <location>
        <position position="221"/>
    </location>
    <ligand>
        <name>FMN</name>
        <dbReference type="ChEBI" id="CHEBI:58210"/>
    </ligand>
</feature>
<keyword evidence="4 8" id="KW-0503">Monooxygenase</keyword>
<evidence type="ECO:0000256" key="1">
    <source>
        <dbReference type="ARBA" id="ARBA00022630"/>
    </source>
</evidence>
<organism evidence="8 9">
    <name type="scientific">Staphylococcus epidermidis (strain ATCC 12228 / FDA PCI 1200)</name>
    <dbReference type="NCBI Taxonomy" id="176280"/>
    <lineage>
        <taxon>Bacteria</taxon>
        <taxon>Bacillati</taxon>
        <taxon>Bacillota</taxon>
        <taxon>Bacilli</taxon>
        <taxon>Bacillales</taxon>
        <taxon>Staphylococcaceae</taxon>
        <taxon>Staphylococcus</taxon>
    </lineage>
</organism>
<dbReference type="GO" id="GO:0004497">
    <property type="term" value="F:monooxygenase activity"/>
    <property type="evidence" value="ECO:0007669"/>
    <property type="project" value="UniProtKB-KW"/>
</dbReference>
<dbReference type="AlphaFoldDB" id="A0A0H2VGC0"/>
<dbReference type="PIRSF" id="PIRSF000337">
    <property type="entry name" value="NTA_MOA"/>
    <property type="match status" value="1"/>
</dbReference>
<feature type="binding site" evidence="6">
    <location>
        <position position="58"/>
    </location>
    <ligand>
        <name>FMN</name>
        <dbReference type="ChEBI" id="CHEBI:58210"/>
    </ligand>
</feature>
<dbReference type="GO" id="GO:0016705">
    <property type="term" value="F:oxidoreductase activity, acting on paired donors, with incorporation or reduction of molecular oxygen"/>
    <property type="evidence" value="ECO:0007669"/>
    <property type="project" value="InterPro"/>
</dbReference>
<dbReference type="InterPro" id="IPR051260">
    <property type="entry name" value="Diverse_substr_monoxygenases"/>
</dbReference>
<keyword evidence="1 6" id="KW-0285">Flavoprotein</keyword>
<dbReference type="SMR" id="A0A0H2VGC0"/>
<dbReference type="Gene3D" id="3.20.20.30">
    <property type="entry name" value="Luciferase-like domain"/>
    <property type="match status" value="1"/>
</dbReference>
<dbReference type="InterPro" id="IPR016215">
    <property type="entry name" value="NTA_MOA"/>
</dbReference>
<name>A0A0H2VGC0_STAES</name>
<evidence type="ECO:0000256" key="6">
    <source>
        <dbReference type="PIRSR" id="PIRSR000337-1"/>
    </source>
</evidence>
<dbReference type="KEGG" id="sep:SE_0323"/>
<dbReference type="PANTHER" id="PTHR30011:SF16">
    <property type="entry name" value="C2H2 FINGER DOMAIN TRANSCRIPTION FACTOR (EUROFUNG)-RELATED"/>
    <property type="match status" value="1"/>
</dbReference>
<protein>
    <submittedName>
        <fullName evidence="8">Nitrilotriacetate monooxygenase</fullName>
    </submittedName>
</protein>
<reference evidence="8 9" key="1">
    <citation type="journal article" date="2003" name="Mol. Microbiol.">
        <title>Genome-based analysis of virulence genes in a non-biofilm-forming Staphylococcus epidermidis strain (ATCC 12228).</title>
        <authorList>
            <person name="Zhang Y.Q."/>
            <person name="Ren S.X."/>
            <person name="Li H.L."/>
            <person name="Wang Y.X."/>
            <person name="Fu G."/>
            <person name="Yang J."/>
            <person name="Qin Z.Q."/>
            <person name="Miao Y.G."/>
            <person name="Wang W.Y."/>
            <person name="Chen R.S."/>
            <person name="Shen Y."/>
            <person name="Chen Z."/>
            <person name="Yuan Z.H."/>
            <person name="Zhao G.P."/>
            <person name="Qu D."/>
            <person name="Danchin A."/>
            <person name="Wen Y.M."/>
        </authorList>
    </citation>
    <scope>NUCLEOTIDE SEQUENCE [LARGE SCALE GENOMIC DNA]</scope>
    <source>
        <strain evidence="9">ATCC 12228 / FDA PCI 1200</strain>
    </source>
</reference>
<dbReference type="RefSeq" id="WP_001832263.1">
    <property type="nucleotide sequence ID" value="NC_004461.1"/>
</dbReference>
<keyword evidence="3" id="KW-0560">Oxidoreductase</keyword>
<evidence type="ECO:0000256" key="2">
    <source>
        <dbReference type="ARBA" id="ARBA00022643"/>
    </source>
</evidence>
<evidence type="ECO:0000256" key="5">
    <source>
        <dbReference type="ARBA" id="ARBA00033748"/>
    </source>
</evidence>
<dbReference type="CDD" id="cd01095">
    <property type="entry name" value="Nitrilotriacetate_monoxgenase"/>
    <property type="match status" value="1"/>
</dbReference>
<dbReference type="Pfam" id="PF00296">
    <property type="entry name" value="Bac_luciferase"/>
    <property type="match status" value="1"/>
</dbReference>
<dbReference type="PATRIC" id="fig|176280.10.peg.298"/>
<comment type="similarity">
    <text evidence="5">Belongs to the NtaA/SnaA/DszA monooxygenase family.</text>
</comment>
<gene>
    <name evidence="8" type="ordered locus">SE_0323</name>
</gene>
<feature type="binding site" evidence="6">
    <location>
        <position position="150"/>
    </location>
    <ligand>
        <name>FMN</name>
        <dbReference type="ChEBI" id="CHEBI:58210"/>
    </ligand>
</feature>
<evidence type="ECO:0000313" key="8">
    <source>
        <dbReference type="EMBL" id="AAO03920.1"/>
    </source>
</evidence>
<dbReference type="InterPro" id="IPR011251">
    <property type="entry name" value="Luciferase-like_dom"/>
</dbReference>
<sequence>MTNNHFLNIGVLLYGCGHHQAAWRMKDSNIEDIGNISYYQHLAQIAEKGFLDIVFFADNQAFNASDNTTMPAFWFDPIINLSAIAQVTSHIGLVPTISSTFSNPFTASRQLLSLDYLSHGRVGWNLVTSMTDIEAQNHSLQYLPERHERYKKADEFASVMNKLFTSWSTASYVPDKNNNKIIESKDIKPFYHEGDYFQVRGPHTTPQSPQGKPVSMQAGASKEGIALAAKYADAVYSVSWDIKQARSYKKKLSDAISKTHHPDRKIKIFPGLVTYVGETHEKALSKKAELDQKLPIEDALKQLSFFVQQDCSDWELDEPVPPLPPVENFKGPIGRYETVLAIIKDKQPTVRELLGYLSAGGGHLTLIGTPEEIVDEMEHWFNEGVADGFNLMPPSLPHSLEDFVKYIIPELQRRSLFKNSYNQPTLRTLLNLNS</sequence>
<evidence type="ECO:0000313" key="9">
    <source>
        <dbReference type="Proteomes" id="UP000001411"/>
    </source>
</evidence>
<feature type="domain" description="Luciferase-like" evidence="7">
    <location>
        <begin position="28"/>
        <end position="385"/>
    </location>
</feature>
<dbReference type="InterPro" id="IPR036661">
    <property type="entry name" value="Luciferase-like_sf"/>
</dbReference>
<accession>A0A0H2VGC0</accession>
<dbReference type="GeneID" id="50019512"/>